<dbReference type="AlphaFoldDB" id="A0A4R1RWD0"/>
<dbReference type="SUPFAM" id="SSF56112">
    <property type="entry name" value="Protein kinase-like (PK-like)"/>
    <property type="match status" value="1"/>
</dbReference>
<name>A0A4R1RWD0_HYDET</name>
<dbReference type="PANTHER" id="PTHR39179:SF3">
    <property type="entry name" value="COTS-RELATED PROTEIN"/>
    <property type="match status" value="1"/>
</dbReference>
<dbReference type="EMBL" id="SLUN01000008">
    <property type="protein sequence ID" value="TCL70995.1"/>
    <property type="molecule type" value="Genomic_DNA"/>
</dbReference>
<feature type="compositionally biased region" description="Basic and acidic residues" evidence="1">
    <location>
        <begin position="486"/>
        <end position="498"/>
    </location>
</feature>
<feature type="region of interest" description="Disordered" evidence="1">
    <location>
        <begin position="439"/>
        <end position="498"/>
    </location>
</feature>
<gene>
    <name evidence="2" type="ORF">EDC14_1008145</name>
</gene>
<evidence type="ECO:0000313" key="2">
    <source>
        <dbReference type="EMBL" id="TCL70995.1"/>
    </source>
</evidence>
<dbReference type="PANTHER" id="PTHR39179">
    <property type="entry name" value="SPORE COAT PROTEIN I"/>
    <property type="match status" value="1"/>
</dbReference>
<comment type="caution">
    <text evidence="2">The sequence shown here is derived from an EMBL/GenBank/DDBJ whole genome shotgun (WGS) entry which is preliminary data.</text>
</comment>
<dbReference type="GO" id="GO:0042601">
    <property type="term" value="C:endospore-forming forespore"/>
    <property type="evidence" value="ECO:0007669"/>
    <property type="project" value="TreeGrafter"/>
</dbReference>
<dbReference type="OrthoDB" id="2986702at2"/>
<reference evidence="2 3" key="1">
    <citation type="submission" date="2019-03" db="EMBL/GenBank/DDBJ databases">
        <title>Genomic Encyclopedia of Type Strains, Phase IV (KMG-IV): sequencing the most valuable type-strain genomes for metagenomic binning, comparative biology and taxonomic classification.</title>
        <authorList>
            <person name="Goeker M."/>
        </authorList>
    </citation>
    <scope>NUCLEOTIDE SEQUENCE [LARGE SCALE GENOMIC DNA]</scope>
    <source>
        <strain evidence="2 3">LX-B</strain>
    </source>
</reference>
<evidence type="ECO:0008006" key="4">
    <source>
        <dbReference type="Google" id="ProtNLM"/>
    </source>
</evidence>
<evidence type="ECO:0000313" key="3">
    <source>
        <dbReference type="Proteomes" id="UP000295008"/>
    </source>
</evidence>
<protein>
    <recommendedName>
        <fullName evidence="4">CotS family spore coat protein</fullName>
    </recommendedName>
</protein>
<organism evidence="2 3">
    <name type="scientific">Hydrogenispora ethanolica</name>
    <dbReference type="NCBI Taxonomy" id="1082276"/>
    <lineage>
        <taxon>Bacteria</taxon>
        <taxon>Bacillati</taxon>
        <taxon>Bacillota</taxon>
        <taxon>Hydrogenispora</taxon>
    </lineage>
</organism>
<dbReference type="Proteomes" id="UP000295008">
    <property type="component" value="Unassembled WGS sequence"/>
</dbReference>
<keyword evidence="3" id="KW-1185">Reference proteome</keyword>
<dbReference type="Gene3D" id="3.90.1200.10">
    <property type="match status" value="1"/>
</dbReference>
<dbReference type="RefSeq" id="WP_132013957.1">
    <property type="nucleotide sequence ID" value="NZ_SLUN01000008.1"/>
</dbReference>
<proteinExistence type="predicted"/>
<evidence type="ECO:0000256" key="1">
    <source>
        <dbReference type="SAM" id="MobiDB-lite"/>
    </source>
</evidence>
<sequence length="498" mass="58331">MKHQHPKKDEQFIDFQQVKNDYVQWNPLFQRLGLKPRKFVRDREAVYIATADGWYRLGLTKYDKDELKWLRNMLEYLEERSFNNWALAWQKTIIWEENSFCYLLQPWLFGRECFNPEDPAAIIRVAEILAELYRSGRDYRESKGIPIYRDRWSVLEMEWESEREKLDHLSEESFHEKERKDVNDIRKNALSAMEESMMAWRSSGISSIQEHHSQSGTLGHGKLLAKYLVWNGNDFNLINWEHLSFQPRVMDLATLITDVGLWEPDWILFFIHEYSKILPFWPEEYEALFALLRYPKPAIELLSQDGETEGYKSFKEVVKELARKERCLAKVRKELGSQKRWAWAKTESDPDHDPGKFSMVLSPVESWGDFIGWDDSLIQVQYDQKLPSEVIERLTNPDADRILGGRDGNIVDATTAIESSGFEINEEPPNIPQEQIEVVTEPVPEPGPTPVLSEDPLAEEQYPDGPAPRETSQPVRPLQWSSFPKPIKEREKLEVGRA</sequence>
<accession>A0A4R1RWD0</accession>
<feature type="compositionally biased region" description="Polar residues" evidence="1">
    <location>
        <begin position="470"/>
        <end position="482"/>
    </location>
</feature>
<dbReference type="InterPro" id="IPR047175">
    <property type="entry name" value="CotS-like"/>
</dbReference>
<dbReference type="InterPro" id="IPR011009">
    <property type="entry name" value="Kinase-like_dom_sf"/>
</dbReference>